<feature type="transmembrane region" description="Helical" evidence="2">
    <location>
        <begin position="48"/>
        <end position="73"/>
    </location>
</feature>
<dbReference type="RefSeq" id="WP_074788858.1">
    <property type="nucleotide sequence ID" value="NZ_FNZX01000003.1"/>
</dbReference>
<keyword evidence="2" id="KW-0812">Transmembrane</keyword>
<organism evidence="3 4">
    <name type="scientific">Pseudobutyrivibrio ruminis</name>
    <dbReference type="NCBI Taxonomy" id="46206"/>
    <lineage>
        <taxon>Bacteria</taxon>
        <taxon>Bacillati</taxon>
        <taxon>Bacillota</taxon>
        <taxon>Clostridia</taxon>
        <taxon>Lachnospirales</taxon>
        <taxon>Lachnospiraceae</taxon>
        <taxon>Pseudobutyrivibrio</taxon>
    </lineage>
</organism>
<dbReference type="Proteomes" id="UP000182321">
    <property type="component" value="Unassembled WGS sequence"/>
</dbReference>
<keyword evidence="2" id="KW-1133">Transmembrane helix</keyword>
<evidence type="ECO:0000313" key="3">
    <source>
        <dbReference type="EMBL" id="SEK22301.1"/>
    </source>
</evidence>
<evidence type="ECO:0000313" key="4">
    <source>
        <dbReference type="Proteomes" id="UP000182321"/>
    </source>
</evidence>
<gene>
    <name evidence="3" type="ORF">SAMN02910377_00367</name>
</gene>
<dbReference type="AlphaFoldDB" id="A0A1H7F842"/>
<dbReference type="EMBL" id="FNZX01000003">
    <property type="protein sequence ID" value="SEK22301.1"/>
    <property type="molecule type" value="Genomic_DNA"/>
</dbReference>
<evidence type="ECO:0000256" key="2">
    <source>
        <dbReference type="SAM" id="Phobius"/>
    </source>
</evidence>
<protein>
    <submittedName>
        <fullName evidence="3">Uncharacterized protein</fullName>
    </submittedName>
</protein>
<accession>A0A1H7F842</accession>
<name>A0A1H7F842_9FIRM</name>
<feature type="region of interest" description="Disordered" evidence="1">
    <location>
        <begin position="1"/>
        <end position="37"/>
    </location>
</feature>
<keyword evidence="2" id="KW-0472">Membrane</keyword>
<reference evidence="4" key="1">
    <citation type="submission" date="2016-10" db="EMBL/GenBank/DDBJ databases">
        <authorList>
            <person name="Varghese N."/>
        </authorList>
    </citation>
    <scope>NUCLEOTIDE SEQUENCE [LARGE SCALE GENOMIC DNA]</scope>
    <source>
        <strain evidence="4">ACV-9</strain>
    </source>
</reference>
<keyword evidence="4" id="KW-1185">Reference proteome</keyword>
<feature type="compositionally biased region" description="Polar residues" evidence="1">
    <location>
        <begin position="1"/>
        <end position="23"/>
    </location>
</feature>
<evidence type="ECO:0000256" key="1">
    <source>
        <dbReference type="SAM" id="MobiDB-lite"/>
    </source>
</evidence>
<sequence length="259" mass="28429">MTNNRPRQGSGMRSRNSAKSPTRQGVAARELQEARRKRRQREVMRNRIILGVVCICIFALLITLIVKLLGGLIGSGNTADTSTITFQKNGQVVFEEVIDFDSDTYSKSELKSYTNDLISSFNETYGEEAIKLNKLSVKGDEAYIKTTYKDADCYAAFTSYETFDASYEDAVSAGYDFGELFSTVADNVVGEAQVVDTDSLFAGMQVAIIKENVTVVVPGTITYISNANVDLVEADTVTISQADGNEDASDLVYVIYTLE</sequence>
<proteinExistence type="predicted"/>